<accession>A0A016RUJ9</accession>
<evidence type="ECO:0000313" key="1">
    <source>
        <dbReference type="EMBL" id="EYB81981.1"/>
    </source>
</evidence>
<dbReference type="AlphaFoldDB" id="A0A016RUJ9"/>
<name>A0A016RUJ9_9BILA</name>
<dbReference type="Proteomes" id="UP000024635">
    <property type="component" value="Unassembled WGS sequence"/>
</dbReference>
<keyword evidence="2" id="KW-1185">Reference proteome</keyword>
<organism evidence="1 2">
    <name type="scientific">Ancylostoma ceylanicum</name>
    <dbReference type="NCBI Taxonomy" id="53326"/>
    <lineage>
        <taxon>Eukaryota</taxon>
        <taxon>Metazoa</taxon>
        <taxon>Ecdysozoa</taxon>
        <taxon>Nematoda</taxon>
        <taxon>Chromadorea</taxon>
        <taxon>Rhabditida</taxon>
        <taxon>Rhabditina</taxon>
        <taxon>Rhabditomorpha</taxon>
        <taxon>Strongyloidea</taxon>
        <taxon>Ancylostomatidae</taxon>
        <taxon>Ancylostomatinae</taxon>
        <taxon>Ancylostoma</taxon>
    </lineage>
</organism>
<sequence length="128" mass="14650">MPVYRKIRAERVLLQALTAVLLAEFPHNNLTNFRENQLNPISSRSWQNSSTFNLTTKFKPDPFSTELWVLLGRSSFLVFFSHLSCAHSLFYHAHFSSESRISAGAAFNDSPRWTFAPTVPRALHIKVL</sequence>
<gene>
    <name evidence="1" type="primary">Acey_s0370.g92</name>
    <name evidence="1" type="ORF">Y032_0370g92</name>
</gene>
<protein>
    <submittedName>
        <fullName evidence="1">Uncharacterized protein</fullName>
    </submittedName>
</protein>
<evidence type="ECO:0000313" key="2">
    <source>
        <dbReference type="Proteomes" id="UP000024635"/>
    </source>
</evidence>
<reference evidence="2" key="1">
    <citation type="journal article" date="2015" name="Nat. Genet.">
        <title>The genome and transcriptome of the zoonotic hookworm Ancylostoma ceylanicum identify infection-specific gene families.</title>
        <authorList>
            <person name="Schwarz E.M."/>
            <person name="Hu Y."/>
            <person name="Antoshechkin I."/>
            <person name="Miller M.M."/>
            <person name="Sternberg P.W."/>
            <person name="Aroian R.V."/>
        </authorList>
    </citation>
    <scope>NUCLEOTIDE SEQUENCE</scope>
    <source>
        <strain evidence="2">HY135</strain>
    </source>
</reference>
<proteinExistence type="predicted"/>
<comment type="caution">
    <text evidence="1">The sequence shown here is derived from an EMBL/GenBank/DDBJ whole genome shotgun (WGS) entry which is preliminary data.</text>
</comment>
<dbReference type="EMBL" id="JARK01001706">
    <property type="protein sequence ID" value="EYB81981.1"/>
    <property type="molecule type" value="Genomic_DNA"/>
</dbReference>